<evidence type="ECO:0000313" key="1">
    <source>
        <dbReference type="EMBL" id="GGD88503.1"/>
    </source>
</evidence>
<reference evidence="1" key="1">
    <citation type="journal article" date="2014" name="Int. J. Syst. Evol. Microbiol.">
        <title>Complete genome of a new Firmicutes species belonging to the dominant human colonic microbiota ('Ruminococcus bicirculans') reveals two chromosomes and a selective capacity to utilize plant glucans.</title>
        <authorList>
            <consortium name="NISC Comparative Sequencing Program"/>
            <person name="Wegmann U."/>
            <person name="Louis P."/>
            <person name="Goesmann A."/>
            <person name="Henrissat B."/>
            <person name="Duncan S.H."/>
            <person name="Flint H.J."/>
        </authorList>
    </citation>
    <scope>NUCLEOTIDE SEQUENCE</scope>
    <source>
        <strain evidence="1">CGMCC 1.11013</strain>
    </source>
</reference>
<proteinExistence type="predicted"/>
<evidence type="ECO:0000313" key="3">
    <source>
        <dbReference type="Proteomes" id="UP000027439"/>
    </source>
</evidence>
<dbReference type="AlphaFoldDB" id="A0A069P3Z5"/>
<gene>
    <name evidence="2" type="ORF">BG57_32295</name>
    <name evidence="1" type="ORF">GCM10010985_48830</name>
</gene>
<dbReference type="Proteomes" id="UP000027439">
    <property type="component" value="Unassembled WGS sequence"/>
</dbReference>
<evidence type="ECO:0000313" key="2">
    <source>
        <dbReference type="EMBL" id="KDR35142.1"/>
    </source>
</evidence>
<dbReference type="EMBL" id="JFHE01000009">
    <property type="protein sequence ID" value="KDR35142.1"/>
    <property type="molecule type" value="Genomic_DNA"/>
</dbReference>
<sequence length="131" mass="14661">MVQVDQYFLIRRVHSTAEEVLPLCTTFNIINDLVPESARTRRGLSRSPLSNAIVLRWRPPAAVRQAVIGDAAHLNVGFRELRMSLRDPKRSLALSSSGRSNVTIESRRLGTGLVQCGFLRAAPRKFQTAYD</sequence>
<dbReference type="Proteomes" id="UP000597138">
    <property type="component" value="Unassembled WGS sequence"/>
</dbReference>
<accession>A0A069P3Z5</accession>
<comment type="caution">
    <text evidence="2">The sequence shown here is derived from an EMBL/GenBank/DDBJ whole genome shotgun (WGS) entry which is preliminary data.</text>
</comment>
<keyword evidence="4" id="KW-1185">Reference proteome</keyword>
<organism evidence="2 3">
    <name type="scientific">Caballeronia grimmiae</name>
    <dbReference type="NCBI Taxonomy" id="1071679"/>
    <lineage>
        <taxon>Bacteria</taxon>
        <taxon>Pseudomonadati</taxon>
        <taxon>Pseudomonadota</taxon>
        <taxon>Betaproteobacteria</taxon>
        <taxon>Burkholderiales</taxon>
        <taxon>Burkholderiaceae</taxon>
        <taxon>Caballeronia</taxon>
    </lineage>
</organism>
<dbReference type="STRING" id="1071679.BG57_32295"/>
<reference evidence="4" key="3">
    <citation type="journal article" date="2019" name="Int. J. Syst. Evol. Microbiol.">
        <title>The Global Catalogue of Microorganisms (GCM) 10K type strain sequencing project: providing services to taxonomists for standard genome sequencing and annotation.</title>
        <authorList>
            <consortium name="The Broad Institute Genomics Platform"/>
            <consortium name="The Broad Institute Genome Sequencing Center for Infectious Disease"/>
            <person name="Wu L."/>
            <person name="Ma J."/>
        </authorList>
    </citation>
    <scope>NUCLEOTIDE SEQUENCE [LARGE SCALE GENOMIC DNA]</scope>
    <source>
        <strain evidence="4">CGMCC 1.11013</strain>
    </source>
</reference>
<dbReference type="EMBL" id="BMEG01000010">
    <property type="protein sequence ID" value="GGD88503.1"/>
    <property type="molecule type" value="Genomic_DNA"/>
</dbReference>
<evidence type="ECO:0000313" key="4">
    <source>
        <dbReference type="Proteomes" id="UP000597138"/>
    </source>
</evidence>
<protein>
    <submittedName>
        <fullName evidence="2">Uncharacterized protein</fullName>
    </submittedName>
</protein>
<reference evidence="2 3" key="2">
    <citation type="submission" date="2014-03" db="EMBL/GenBank/DDBJ databases">
        <title>Draft Genome Sequences of Four Burkholderia Strains.</title>
        <authorList>
            <person name="Liu X.Y."/>
            <person name="Li C.X."/>
            <person name="Xu J.H."/>
        </authorList>
    </citation>
    <scope>NUCLEOTIDE SEQUENCE [LARGE SCALE GENOMIC DNA]</scope>
    <source>
        <strain evidence="2 3">R27</strain>
    </source>
</reference>
<reference evidence="1" key="4">
    <citation type="submission" date="2024-05" db="EMBL/GenBank/DDBJ databases">
        <authorList>
            <person name="Sun Q."/>
            <person name="Zhou Y."/>
        </authorList>
    </citation>
    <scope>NUCLEOTIDE SEQUENCE</scope>
    <source>
        <strain evidence="1">CGMCC 1.11013</strain>
    </source>
</reference>
<name>A0A069P3Z5_9BURK</name>